<dbReference type="SUPFAM" id="SSF51905">
    <property type="entry name" value="FAD/NAD(P)-binding domain"/>
    <property type="match status" value="1"/>
</dbReference>
<keyword evidence="2" id="KW-0560">Oxidoreductase</keyword>
<dbReference type="EMBL" id="FWXS01000002">
    <property type="protein sequence ID" value="SMC44935.1"/>
    <property type="molecule type" value="Genomic_DNA"/>
</dbReference>
<dbReference type="PRINTS" id="PR00368">
    <property type="entry name" value="FADPNR"/>
</dbReference>
<accession>A0A1W1Z957</accession>
<reference evidence="5" key="1">
    <citation type="submission" date="2017-04" db="EMBL/GenBank/DDBJ databases">
        <authorList>
            <person name="Varghese N."/>
            <person name="Submissions S."/>
        </authorList>
    </citation>
    <scope>NUCLEOTIDE SEQUENCE [LARGE SCALE GENOMIC DNA]</scope>
    <source>
        <strain evidence="5">CGMCC 1.12708</strain>
    </source>
</reference>
<dbReference type="STRING" id="1434700.SAMN06296427_102264"/>
<dbReference type="PANTHER" id="PTHR48105">
    <property type="entry name" value="THIOREDOXIN REDUCTASE 1-RELATED-RELATED"/>
    <property type="match status" value="1"/>
</dbReference>
<dbReference type="OrthoDB" id="9806179at2"/>
<keyword evidence="1" id="KW-0285">Flavoprotein</keyword>
<dbReference type="InterPro" id="IPR050097">
    <property type="entry name" value="Ferredoxin-NADP_redctase_2"/>
</dbReference>
<evidence type="ECO:0000313" key="4">
    <source>
        <dbReference type="EMBL" id="SMC44935.1"/>
    </source>
</evidence>
<dbReference type="InterPro" id="IPR023753">
    <property type="entry name" value="FAD/NAD-binding_dom"/>
</dbReference>
<keyword evidence="5" id="KW-1185">Reference proteome</keyword>
<evidence type="ECO:0000259" key="3">
    <source>
        <dbReference type="Pfam" id="PF07992"/>
    </source>
</evidence>
<dbReference type="RefSeq" id="WP_084016420.1">
    <property type="nucleotide sequence ID" value="NZ_FWXS01000002.1"/>
</dbReference>
<dbReference type="Gene3D" id="3.50.50.60">
    <property type="entry name" value="FAD/NAD(P)-binding domain"/>
    <property type="match status" value="2"/>
</dbReference>
<dbReference type="GO" id="GO:0016491">
    <property type="term" value="F:oxidoreductase activity"/>
    <property type="evidence" value="ECO:0007669"/>
    <property type="project" value="UniProtKB-KW"/>
</dbReference>
<dbReference type="InterPro" id="IPR036188">
    <property type="entry name" value="FAD/NAD-bd_sf"/>
</dbReference>
<feature type="domain" description="FAD/NAD(P)-binding" evidence="3">
    <location>
        <begin position="4"/>
        <end position="284"/>
    </location>
</feature>
<gene>
    <name evidence="4" type="ORF">SAMN06296427_102264</name>
</gene>
<dbReference type="AlphaFoldDB" id="A0A1W1Z957"/>
<protein>
    <submittedName>
        <fullName evidence="4">Thioredoxin reductase</fullName>
    </submittedName>
</protein>
<name>A0A1W1Z957_9FLAO</name>
<evidence type="ECO:0000256" key="2">
    <source>
        <dbReference type="ARBA" id="ARBA00023002"/>
    </source>
</evidence>
<proteinExistence type="predicted"/>
<sequence length="297" mass="32727">MKIYDVIIIGGSMAGLSAALTLGRSVRTVLVIDGGKPCNRFTPHSHNFLTQDGIVPNQILETAKSQILKYETVEFYDGEVQNVVKDTELFIVDLSSEGRFFHSKKVIFATGLKDNLADIQGLKDCWGISAIHCPYCHGYEFKQVKTGILANTEAAFHYAKLVGNLTDELSIFNNGISEFTNEQSEYLKLKGIQVIENKLIEVQHKDGFIKGVQLDNDQFIELNALYVRPDSEQSCKIPESLGCELNPNKLLVVDIFQKTNVEGIFACGDNSNMFRSVSAAVASGNMAGASVNMELCN</sequence>
<organism evidence="4 5">
    <name type="scientific">Moheibacter sediminis</name>
    <dbReference type="NCBI Taxonomy" id="1434700"/>
    <lineage>
        <taxon>Bacteria</taxon>
        <taxon>Pseudomonadati</taxon>
        <taxon>Bacteroidota</taxon>
        <taxon>Flavobacteriia</taxon>
        <taxon>Flavobacteriales</taxon>
        <taxon>Weeksellaceae</taxon>
        <taxon>Moheibacter</taxon>
    </lineage>
</organism>
<dbReference type="PRINTS" id="PR00469">
    <property type="entry name" value="PNDRDTASEII"/>
</dbReference>
<dbReference type="Pfam" id="PF07992">
    <property type="entry name" value="Pyr_redox_2"/>
    <property type="match status" value="1"/>
</dbReference>
<evidence type="ECO:0000256" key="1">
    <source>
        <dbReference type="ARBA" id="ARBA00022630"/>
    </source>
</evidence>
<evidence type="ECO:0000313" key="5">
    <source>
        <dbReference type="Proteomes" id="UP000192393"/>
    </source>
</evidence>
<dbReference type="Proteomes" id="UP000192393">
    <property type="component" value="Unassembled WGS sequence"/>
</dbReference>